<evidence type="ECO:0000256" key="1">
    <source>
        <dbReference type="SAM" id="MobiDB-lite"/>
    </source>
</evidence>
<organism evidence="4 5">
    <name type="scientific">Rhodotorula graminis (strain WP1)</name>
    <dbReference type="NCBI Taxonomy" id="578459"/>
    <lineage>
        <taxon>Eukaryota</taxon>
        <taxon>Fungi</taxon>
        <taxon>Dikarya</taxon>
        <taxon>Basidiomycota</taxon>
        <taxon>Pucciniomycotina</taxon>
        <taxon>Microbotryomycetes</taxon>
        <taxon>Sporidiobolales</taxon>
        <taxon>Sporidiobolaceae</taxon>
        <taxon>Rhodotorula</taxon>
    </lineage>
</organism>
<evidence type="ECO:0000313" key="4">
    <source>
        <dbReference type="EMBL" id="KPV75895.1"/>
    </source>
</evidence>
<dbReference type="OrthoDB" id="3257981at2759"/>
<feature type="region of interest" description="Disordered" evidence="1">
    <location>
        <begin position="503"/>
        <end position="529"/>
    </location>
</feature>
<feature type="signal peptide" evidence="3">
    <location>
        <begin position="1"/>
        <end position="21"/>
    </location>
</feature>
<dbReference type="Pfam" id="PF03659">
    <property type="entry name" value="Glyco_hydro_71"/>
    <property type="match status" value="1"/>
</dbReference>
<dbReference type="Gene3D" id="3.20.20.80">
    <property type="entry name" value="Glycosidases"/>
    <property type="match status" value="1"/>
</dbReference>
<accession>A0A194S5W5</accession>
<keyword evidence="2" id="KW-0472">Membrane</keyword>
<dbReference type="OMA" id="VCNCGIY"/>
<sequence>MLGSLLHLLPLVWVAVQHAHAKSVIGHWMGGETQRYTVDDYAADMRLSKAVLIDAWAVNSGKDTYEEEHLDLIFEAAQKEGYKITLSVDMLHWNVKGSSDLLIERLKRYAGKDEWLRIDGKPALTTFSGNQQGTFMDGVSTFKESNDLWNKVLDAAAEAVGSEFYFAPTWLSNTPLSDPDSADLKMSGIANWFGHGEVGSRNNVTAEADASWAEKAAERGLDYWAPVGASFQVHQNDPETNYCYISGHFLLPTRYRSLIDLSSSSSSSSSSSPSSSSSSPSFLYFITLSDWGESTYVLPVRENADPPKGTVDTAVYVRPSDHFPFALMSAYWNYENKNGSPPTITSPAIFWFHRITPAASTPTNDPLPKSKSCDGLYDNLYAVVFIPEGSTASSFVFTTGGKALDAQNVQPGVNLLMAPFGVGDTAVSLQDADGKVLLSGDGARIVESTEIWDANYRAFAIPSDVMPSDFLDLGGSSSSSSGPSKASSTTDVATTKVAATKAASTSAQATAHGPGTSTSSATNDDEASTSAAASSSSTLVLVVSIITLVRLVVADIIVIVRRPE</sequence>
<dbReference type="GeneID" id="28974654"/>
<dbReference type="Proteomes" id="UP000053890">
    <property type="component" value="Unassembled WGS sequence"/>
</dbReference>
<dbReference type="RefSeq" id="XP_018271944.1">
    <property type="nucleotide sequence ID" value="XM_018414206.1"/>
</dbReference>
<dbReference type="InterPro" id="IPR005197">
    <property type="entry name" value="Glyco_hydro_71"/>
</dbReference>
<name>A0A194S5W5_RHOGW</name>
<evidence type="ECO:0000313" key="5">
    <source>
        <dbReference type="Proteomes" id="UP000053890"/>
    </source>
</evidence>
<reference evidence="4 5" key="1">
    <citation type="journal article" date="2015" name="Front. Microbiol.">
        <title>Genome sequence of the plant growth promoting endophytic yeast Rhodotorula graminis WP1.</title>
        <authorList>
            <person name="Firrincieli A."/>
            <person name="Otillar R."/>
            <person name="Salamov A."/>
            <person name="Schmutz J."/>
            <person name="Khan Z."/>
            <person name="Redman R.S."/>
            <person name="Fleck N.D."/>
            <person name="Lindquist E."/>
            <person name="Grigoriev I.V."/>
            <person name="Doty S.L."/>
        </authorList>
    </citation>
    <scope>NUCLEOTIDE SEQUENCE [LARGE SCALE GENOMIC DNA]</scope>
    <source>
        <strain evidence="4 5">WP1</strain>
    </source>
</reference>
<keyword evidence="5" id="KW-1185">Reference proteome</keyword>
<evidence type="ECO:0000256" key="2">
    <source>
        <dbReference type="SAM" id="Phobius"/>
    </source>
</evidence>
<feature type="transmembrane region" description="Helical" evidence="2">
    <location>
        <begin position="539"/>
        <end position="560"/>
    </location>
</feature>
<protein>
    <submittedName>
        <fullName evidence="4">Glycoside hydrolase family 71 protein</fullName>
    </submittedName>
</protein>
<keyword evidence="2" id="KW-1133">Transmembrane helix</keyword>
<keyword evidence="3" id="KW-0732">Signal</keyword>
<keyword evidence="4" id="KW-0378">Hydrolase</keyword>
<dbReference type="AlphaFoldDB" id="A0A194S5W5"/>
<dbReference type="STRING" id="578459.A0A194S5W5"/>
<evidence type="ECO:0000256" key="3">
    <source>
        <dbReference type="SAM" id="SignalP"/>
    </source>
</evidence>
<keyword evidence="2" id="KW-0812">Transmembrane</keyword>
<dbReference type="EMBL" id="KQ474077">
    <property type="protein sequence ID" value="KPV75895.1"/>
    <property type="molecule type" value="Genomic_DNA"/>
</dbReference>
<proteinExistence type="predicted"/>
<dbReference type="GO" id="GO:0051118">
    <property type="term" value="F:glucan endo-1,3-alpha-glucosidase activity"/>
    <property type="evidence" value="ECO:0007669"/>
    <property type="project" value="InterPro"/>
</dbReference>
<gene>
    <name evidence="4" type="ORF">RHOBADRAFT_43325</name>
</gene>
<feature type="chain" id="PRO_5008265482" evidence="3">
    <location>
        <begin position="22"/>
        <end position="564"/>
    </location>
</feature>